<reference evidence="4" key="1">
    <citation type="submission" date="2019-12" db="UniProtKB">
        <authorList>
            <consortium name="WormBaseParasite"/>
        </authorList>
    </citation>
    <scope>IDENTIFICATION</scope>
</reference>
<keyword evidence="3" id="KW-1185">Reference proteome</keyword>
<evidence type="ECO:0000259" key="2">
    <source>
        <dbReference type="SMART" id="SM00254"/>
    </source>
</evidence>
<organism evidence="3 4">
    <name type="scientific">Trichuris muris</name>
    <name type="common">Mouse whipworm</name>
    <dbReference type="NCBI Taxonomy" id="70415"/>
    <lineage>
        <taxon>Eukaryota</taxon>
        <taxon>Metazoa</taxon>
        <taxon>Ecdysozoa</taxon>
        <taxon>Nematoda</taxon>
        <taxon>Enoplea</taxon>
        <taxon>Dorylaimia</taxon>
        <taxon>Trichinellida</taxon>
        <taxon>Trichuridae</taxon>
        <taxon>Trichuris</taxon>
    </lineage>
</organism>
<dbReference type="Proteomes" id="UP000046395">
    <property type="component" value="Unassembled WGS sequence"/>
</dbReference>
<sequence>MKEYTVHTIAALLLSTLFDGVFPASLDFDTSGKPPGHPVAEIFTTADSQMLFNVMCQFCCSSEGQLCSSSESCKRCPCCRHIYIHNTLSFLLPLAAEQPNQFTDTPGQHANYILADVPPPQPKRCPCPGAKDLNELCLHWAFVGMCQRAPYMATMCPFSCRVCC</sequence>
<dbReference type="WBParaSite" id="TMUE_2000008578.1">
    <property type="protein sequence ID" value="TMUE_2000008578.1"/>
    <property type="gene ID" value="WBGene00300329"/>
</dbReference>
<dbReference type="InterPro" id="IPR003582">
    <property type="entry name" value="ShKT_dom"/>
</dbReference>
<evidence type="ECO:0000256" key="1">
    <source>
        <dbReference type="SAM" id="SignalP"/>
    </source>
</evidence>
<feature type="signal peptide" evidence="1">
    <location>
        <begin position="1"/>
        <end position="23"/>
    </location>
</feature>
<keyword evidence="1" id="KW-0732">Signal</keyword>
<evidence type="ECO:0000313" key="3">
    <source>
        <dbReference type="Proteomes" id="UP000046395"/>
    </source>
</evidence>
<feature type="domain" description="ShKT" evidence="2">
    <location>
        <begin position="126"/>
        <end position="164"/>
    </location>
</feature>
<dbReference type="AlphaFoldDB" id="A0A5S6QN09"/>
<proteinExistence type="predicted"/>
<name>A0A5S6QN09_TRIMR</name>
<evidence type="ECO:0000313" key="4">
    <source>
        <dbReference type="WBParaSite" id="TMUE_2000008578.1"/>
    </source>
</evidence>
<protein>
    <submittedName>
        <fullName evidence="4">ShKT domain-containing protein</fullName>
    </submittedName>
</protein>
<accession>A0A5S6QN09</accession>
<feature type="chain" id="PRO_5024372818" evidence="1">
    <location>
        <begin position="24"/>
        <end position="164"/>
    </location>
</feature>
<dbReference type="SMART" id="SM00254">
    <property type="entry name" value="ShKT"/>
    <property type="match status" value="1"/>
</dbReference>